<evidence type="ECO:0000313" key="2">
    <source>
        <dbReference type="EMBL" id="OWM68464.1"/>
    </source>
</evidence>
<dbReference type="EMBL" id="MTKT01004983">
    <property type="protein sequence ID" value="OWM68464.1"/>
    <property type="molecule type" value="Genomic_DNA"/>
</dbReference>
<dbReference type="Proteomes" id="UP000197138">
    <property type="component" value="Unassembled WGS sequence"/>
</dbReference>
<feature type="compositionally biased region" description="Acidic residues" evidence="1">
    <location>
        <begin position="1"/>
        <end position="11"/>
    </location>
</feature>
<organism evidence="2 3">
    <name type="scientific">Punica granatum</name>
    <name type="common">Pomegranate</name>
    <dbReference type="NCBI Taxonomy" id="22663"/>
    <lineage>
        <taxon>Eukaryota</taxon>
        <taxon>Viridiplantae</taxon>
        <taxon>Streptophyta</taxon>
        <taxon>Embryophyta</taxon>
        <taxon>Tracheophyta</taxon>
        <taxon>Spermatophyta</taxon>
        <taxon>Magnoliopsida</taxon>
        <taxon>eudicotyledons</taxon>
        <taxon>Gunneridae</taxon>
        <taxon>Pentapetalae</taxon>
        <taxon>rosids</taxon>
        <taxon>malvids</taxon>
        <taxon>Myrtales</taxon>
        <taxon>Lythraceae</taxon>
        <taxon>Punica</taxon>
    </lineage>
</organism>
<sequence>MAEEDQVDISEEVNPPAPALSQPPPTHAPPPPTPAGMLSAYSGAPPTHLQPPMSLGAPLVQASQTPSSDDDQARIAALEGTVNQMATSMAELLALLKGSNRASSSSTPPPGPGPTADPTPWAPPTQAPENMQAPVPPTLHTSVAHPFTNPFPLPPAPAAVPLPPATFLSSEHILSAPPPVSIPAPAMAYAVPPPMVFPASSAPALTHLQAAELPPIHLYSLTPALLPSTAPHKHHLPRAGHADSCGPVRLTDTFLPRGQRRTGA</sequence>
<feature type="region of interest" description="Disordered" evidence="1">
    <location>
        <begin position="99"/>
        <end position="143"/>
    </location>
</feature>
<feature type="compositionally biased region" description="Pro residues" evidence="1">
    <location>
        <begin position="107"/>
        <end position="126"/>
    </location>
</feature>
<proteinExistence type="predicted"/>
<feature type="region of interest" description="Disordered" evidence="1">
    <location>
        <begin position="1"/>
        <end position="74"/>
    </location>
</feature>
<evidence type="ECO:0008006" key="4">
    <source>
        <dbReference type="Google" id="ProtNLM"/>
    </source>
</evidence>
<comment type="caution">
    <text evidence="2">The sequence shown here is derived from an EMBL/GenBank/DDBJ whole genome shotgun (WGS) entry which is preliminary data.</text>
</comment>
<feature type="compositionally biased region" description="Pro residues" evidence="1">
    <location>
        <begin position="15"/>
        <end position="34"/>
    </location>
</feature>
<dbReference type="AlphaFoldDB" id="A0A218W6H5"/>
<reference evidence="3" key="1">
    <citation type="journal article" date="2017" name="Plant J.">
        <title>The pomegranate (Punica granatum L.) genome and the genomics of punicalagin biosynthesis.</title>
        <authorList>
            <person name="Qin G."/>
            <person name="Xu C."/>
            <person name="Ming R."/>
            <person name="Tang H."/>
            <person name="Guyot R."/>
            <person name="Kramer E.M."/>
            <person name="Hu Y."/>
            <person name="Yi X."/>
            <person name="Qi Y."/>
            <person name="Xu X."/>
            <person name="Gao Z."/>
            <person name="Pan H."/>
            <person name="Jian J."/>
            <person name="Tian Y."/>
            <person name="Yue Z."/>
            <person name="Xu Y."/>
        </authorList>
    </citation>
    <scope>NUCLEOTIDE SEQUENCE [LARGE SCALE GENOMIC DNA]</scope>
    <source>
        <strain evidence="3">cv. Dabenzi</strain>
    </source>
</reference>
<name>A0A218W6H5_PUNGR</name>
<evidence type="ECO:0000256" key="1">
    <source>
        <dbReference type="SAM" id="MobiDB-lite"/>
    </source>
</evidence>
<evidence type="ECO:0000313" key="3">
    <source>
        <dbReference type="Proteomes" id="UP000197138"/>
    </source>
</evidence>
<accession>A0A218W6H5</accession>
<protein>
    <recommendedName>
        <fullName evidence="4">Extensin-like</fullName>
    </recommendedName>
</protein>
<gene>
    <name evidence="2" type="ORF">CDL15_Pgr026434</name>
</gene>